<proteinExistence type="predicted"/>
<name>A0A0V7ZCP7_9CYAN</name>
<sequence length="76" mass="8882">MKKDAFFRKLYYVQTIFVFLMLSKTRGLLKVGEKNIRNDVMLCEIFTVFPKLLTTWDPSSPHSYLSALVAQLEVYS</sequence>
<protein>
    <submittedName>
        <fullName evidence="1">Uncharacterized protein</fullName>
    </submittedName>
</protein>
<gene>
    <name evidence="1" type="ORF">BC008_37170</name>
</gene>
<keyword evidence="2" id="KW-1185">Reference proteome</keyword>
<accession>A0A0V7ZCP7</accession>
<dbReference type="AlphaFoldDB" id="A0A0V7ZCP7"/>
<comment type="caution">
    <text evidence="1">The sequence shown here is derived from an EMBL/GenBank/DDBJ whole genome shotgun (WGS) entry which is preliminary data.</text>
</comment>
<organism evidence="1 2">
    <name type="scientific">Mastigocoleus testarum BC008</name>
    <dbReference type="NCBI Taxonomy" id="371196"/>
    <lineage>
        <taxon>Bacteria</taxon>
        <taxon>Bacillati</taxon>
        <taxon>Cyanobacteriota</taxon>
        <taxon>Cyanophyceae</taxon>
        <taxon>Nostocales</taxon>
        <taxon>Hapalosiphonaceae</taxon>
        <taxon>Mastigocoleus</taxon>
    </lineage>
</organism>
<dbReference type="Proteomes" id="UP000053372">
    <property type="component" value="Unassembled WGS sequence"/>
</dbReference>
<evidence type="ECO:0000313" key="2">
    <source>
        <dbReference type="Proteomes" id="UP000053372"/>
    </source>
</evidence>
<dbReference type="EMBL" id="LMTZ01000162">
    <property type="protein sequence ID" value="KST62086.1"/>
    <property type="molecule type" value="Genomic_DNA"/>
</dbReference>
<evidence type="ECO:0000313" key="1">
    <source>
        <dbReference type="EMBL" id="KST62086.1"/>
    </source>
</evidence>
<reference evidence="1 2" key="1">
    <citation type="journal article" date="2015" name="Genome Announc.">
        <title>Draft Genome of the Euendolithic (true boring) Cyanobacterium Mastigocoleus testarum strain BC008.</title>
        <authorList>
            <person name="Guida B.S."/>
            <person name="Garcia-Pichel F."/>
        </authorList>
    </citation>
    <scope>NUCLEOTIDE SEQUENCE [LARGE SCALE GENOMIC DNA]</scope>
    <source>
        <strain evidence="1 2">BC008</strain>
    </source>
</reference>